<organism evidence="9 10">
    <name type="scientific">Desulfoscipio geothermicus DSM 3669</name>
    <dbReference type="NCBI Taxonomy" id="1121426"/>
    <lineage>
        <taxon>Bacteria</taxon>
        <taxon>Bacillati</taxon>
        <taxon>Bacillota</taxon>
        <taxon>Clostridia</taxon>
        <taxon>Eubacteriales</taxon>
        <taxon>Desulfallaceae</taxon>
        <taxon>Desulfoscipio</taxon>
    </lineage>
</organism>
<keyword evidence="6 7" id="KW-0592">Phosphate transport</keyword>
<dbReference type="InterPro" id="IPR026022">
    <property type="entry name" value="PhoU_dom"/>
</dbReference>
<dbReference type="NCBIfam" id="TIGR02135">
    <property type="entry name" value="phoU_full"/>
    <property type="match status" value="1"/>
</dbReference>
<gene>
    <name evidence="9" type="ORF">SAMN05660706_13129</name>
</gene>
<feature type="domain" description="PhoU" evidence="8">
    <location>
        <begin position="18"/>
        <end position="105"/>
    </location>
</feature>
<dbReference type="AlphaFoldDB" id="A0A1I6E9N0"/>
<dbReference type="GO" id="GO:0005737">
    <property type="term" value="C:cytoplasm"/>
    <property type="evidence" value="ECO:0007669"/>
    <property type="project" value="UniProtKB-SubCell"/>
</dbReference>
<dbReference type="SUPFAM" id="SSF109755">
    <property type="entry name" value="PhoU-like"/>
    <property type="match status" value="1"/>
</dbReference>
<dbReference type="Gene3D" id="1.20.58.220">
    <property type="entry name" value="Phosphate transport system protein phou homolog 2, domain 2"/>
    <property type="match status" value="1"/>
</dbReference>
<evidence type="ECO:0000256" key="4">
    <source>
        <dbReference type="ARBA" id="ARBA00022448"/>
    </source>
</evidence>
<feature type="domain" description="PhoU" evidence="8">
    <location>
        <begin position="122"/>
        <end position="207"/>
    </location>
</feature>
<evidence type="ECO:0000256" key="6">
    <source>
        <dbReference type="ARBA" id="ARBA00022592"/>
    </source>
</evidence>
<dbReference type="PIRSF" id="PIRSF003107">
    <property type="entry name" value="PhoU"/>
    <property type="match status" value="1"/>
</dbReference>
<evidence type="ECO:0000313" key="9">
    <source>
        <dbReference type="EMBL" id="SFR14440.1"/>
    </source>
</evidence>
<dbReference type="InterPro" id="IPR038078">
    <property type="entry name" value="PhoU-like_sf"/>
</dbReference>
<dbReference type="STRING" id="39060.SAMN05660706_13129"/>
<comment type="function">
    <text evidence="7">Plays a role in the regulation of phosphate uptake.</text>
</comment>
<dbReference type="PANTHER" id="PTHR42930">
    <property type="entry name" value="PHOSPHATE-SPECIFIC TRANSPORT SYSTEM ACCESSORY PROTEIN PHOU"/>
    <property type="match status" value="1"/>
</dbReference>
<dbReference type="EMBL" id="FOYM01000031">
    <property type="protein sequence ID" value="SFR14440.1"/>
    <property type="molecule type" value="Genomic_DNA"/>
</dbReference>
<evidence type="ECO:0000256" key="2">
    <source>
        <dbReference type="ARBA" id="ARBA00008107"/>
    </source>
</evidence>
<sequence length="219" mass="24915">MSARSNFDRTLKEIQQDILRLGSLVEQAVYDSVQALVKLDVALAAQVIMGDEMIDELYMQIEEKCVRVIATQQPMARDLRVAVTGIKILLSLERMGDHCVDIARATMCLSGHPYTVKPVQYIPEMTNIVQQMVKDGLDAYVKRDVEKAAEMCAMDDEVDFIFNRIFRELIGCMKEDPTNVYQASYLLYVSRYIERIADHATNIGEAVIYLVTGERHELN</sequence>
<comment type="subunit">
    <text evidence="3 7">Homodimer.</text>
</comment>
<dbReference type="InterPro" id="IPR028366">
    <property type="entry name" value="PhoU"/>
</dbReference>
<evidence type="ECO:0000259" key="8">
    <source>
        <dbReference type="Pfam" id="PF01895"/>
    </source>
</evidence>
<evidence type="ECO:0000256" key="5">
    <source>
        <dbReference type="ARBA" id="ARBA00022490"/>
    </source>
</evidence>
<protein>
    <recommendedName>
        <fullName evidence="7">Phosphate-specific transport system accessory protein PhoU</fullName>
    </recommendedName>
</protein>
<keyword evidence="4 7" id="KW-0813">Transport</keyword>
<dbReference type="Pfam" id="PF01895">
    <property type="entry name" value="PhoU"/>
    <property type="match status" value="2"/>
</dbReference>
<dbReference type="PANTHER" id="PTHR42930:SF3">
    <property type="entry name" value="PHOSPHATE-SPECIFIC TRANSPORT SYSTEM ACCESSORY PROTEIN PHOU"/>
    <property type="match status" value="1"/>
</dbReference>
<evidence type="ECO:0000256" key="3">
    <source>
        <dbReference type="ARBA" id="ARBA00011738"/>
    </source>
</evidence>
<comment type="similarity">
    <text evidence="2 7">Belongs to the PhoU family.</text>
</comment>
<keyword evidence="5 7" id="KW-0963">Cytoplasm</keyword>
<evidence type="ECO:0000256" key="1">
    <source>
        <dbReference type="ARBA" id="ARBA00004496"/>
    </source>
</evidence>
<comment type="subcellular location">
    <subcellularLocation>
        <location evidence="1 7">Cytoplasm</location>
    </subcellularLocation>
</comment>
<evidence type="ECO:0000256" key="7">
    <source>
        <dbReference type="PIRNR" id="PIRNR003107"/>
    </source>
</evidence>
<dbReference type="GO" id="GO:0006817">
    <property type="term" value="P:phosphate ion transport"/>
    <property type="evidence" value="ECO:0007669"/>
    <property type="project" value="UniProtKB-KW"/>
</dbReference>
<dbReference type="GO" id="GO:0030643">
    <property type="term" value="P:intracellular phosphate ion homeostasis"/>
    <property type="evidence" value="ECO:0007669"/>
    <property type="project" value="InterPro"/>
</dbReference>
<name>A0A1I6E9N0_9FIRM</name>
<evidence type="ECO:0000313" key="10">
    <source>
        <dbReference type="Proteomes" id="UP000199584"/>
    </source>
</evidence>
<reference evidence="10" key="1">
    <citation type="submission" date="2016-10" db="EMBL/GenBank/DDBJ databases">
        <authorList>
            <person name="Varghese N."/>
            <person name="Submissions S."/>
        </authorList>
    </citation>
    <scope>NUCLEOTIDE SEQUENCE [LARGE SCALE GENOMIC DNA]</scope>
    <source>
        <strain evidence="10">DSM 3669</strain>
    </source>
</reference>
<proteinExistence type="inferred from homology"/>
<keyword evidence="10" id="KW-1185">Reference proteome</keyword>
<dbReference type="FunFam" id="1.20.58.220:FF:000004">
    <property type="entry name" value="Phosphate-specific transport system accessory protein PhoU"/>
    <property type="match status" value="1"/>
</dbReference>
<dbReference type="GO" id="GO:0045936">
    <property type="term" value="P:negative regulation of phosphate metabolic process"/>
    <property type="evidence" value="ECO:0007669"/>
    <property type="project" value="InterPro"/>
</dbReference>
<dbReference type="RefSeq" id="WP_092486503.1">
    <property type="nucleotide sequence ID" value="NZ_FOYM01000031.1"/>
</dbReference>
<dbReference type="OrthoDB" id="9814256at2"/>
<accession>A0A1I6E9N0</accession>
<dbReference type="Proteomes" id="UP000199584">
    <property type="component" value="Unassembled WGS sequence"/>
</dbReference>